<dbReference type="PANTHER" id="PTHR48258">
    <property type="entry name" value="DUF4218 DOMAIN-CONTAINING PROTEIN-RELATED"/>
    <property type="match status" value="1"/>
</dbReference>
<gene>
    <name evidence="4" type="ORF">Sangu_2750700</name>
</gene>
<feature type="domain" description="DUF4216" evidence="2">
    <location>
        <begin position="177"/>
        <end position="251"/>
    </location>
</feature>
<comment type="caution">
    <text evidence="4">The sequence shown here is derived from an EMBL/GenBank/DDBJ whole genome shotgun (WGS) entry which is preliminary data.</text>
</comment>
<feature type="domain" description="DUF4218" evidence="3">
    <location>
        <begin position="20"/>
        <end position="76"/>
    </location>
</feature>
<dbReference type="AlphaFoldDB" id="A0AAW2IVZ5"/>
<name>A0AAW2IVZ5_9LAMI</name>
<evidence type="ECO:0008006" key="5">
    <source>
        <dbReference type="Google" id="ProtNLM"/>
    </source>
</evidence>
<proteinExistence type="predicted"/>
<feature type="region of interest" description="Disordered" evidence="1">
    <location>
        <begin position="283"/>
        <end position="318"/>
    </location>
</feature>
<organism evidence="4">
    <name type="scientific">Sesamum angustifolium</name>
    <dbReference type="NCBI Taxonomy" id="2727405"/>
    <lineage>
        <taxon>Eukaryota</taxon>
        <taxon>Viridiplantae</taxon>
        <taxon>Streptophyta</taxon>
        <taxon>Embryophyta</taxon>
        <taxon>Tracheophyta</taxon>
        <taxon>Spermatophyta</taxon>
        <taxon>Magnoliopsida</taxon>
        <taxon>eudicotyledons</taxon>
        <taxon>Gunneridae</taxon>
        <taxon>Pentapetalae</taxon>
        <taxon>asterids</taxon>
        <taxon>lamiids</taxon>
        <taxon>Lamiales</taxon>
        <taxon>Pedaliaceae</taxon>
        <taxon>Sesamum</taxon>
    </lineage>
</organism>
<feature type="compositionally biased region" description="Acidic residues" evidence="1">
    <location>
        <begin position="293"/>
        <end position="318"/>
    </location>
</feature>
<sequence>MLPEHVWSALTEVSLLFHSICSTTLDVHKLHELKNSVTIILCNLAKIFPPAFFDSMEHLSVHLQYEARVGRPVQYSIPRRNNERTSINDGIQVSILNYPGRASDTTKKRWLNRPKRHIIEMYILTNCKVFTPYYEYNFQTERHNTGKSTMNCEVCVKSSSYTDEENDFYGIIEEIIQLTYPFIPNLNIILLKCHWVDLVRDMKVQLRYHLVDVNFKKLYQKDGLLVLAQQAVQVYFTKYPSMKMKKADWMVICKIKAQRVVDESKWTETFAYQSEKVVTIPAAGTSRRQAREFDDENEDEDENSGEDDETDDDEYEAT</sequence>
<evidence type="ECO:0000256" key="1">
    <source>
        <dbReference type="SAM" id="MobiDB-lite"/>
    </source>
</evidence>
<dbReference type="Pfam" id="PF13960">
    <property type="entry name" value="DUF4218"/>
    <property type="match status" value="1"/>
</dbReference>
<evidence type="ECO:0000259" key="3">
    <source>
        <dbReference type="Pfam" id="PF13960"/>
    </source>
</evidence>
<protein>
    <recommendedName>
        <fullName evidence="5">DUF4218 domain-containing protein</fullName>
    </recommendedName>
</protein>
<dbReference type="PANTHER" id="PTHR48258:SF4">
    <property type="entry name" value="DUF4216 DOMAIN-CONTAINING PROTEIN"/>
    <property type="match status" value="1"/>
</dbReference>
<evidence type="ECO:0000259" key="2">
    <source>
        <dbReference type="Pfam" id="PF13952"/>
    </source>
</evidence>
<dbReference type="EMBL" id="JACGWK010001558">
    <property type="protein sequence ID" value="KAL0286046.1"/>
    <property type="molecule type" value="Genomic_DNA"/>
</dbReference>
<evidence type="ECO:0000313" key="4">
    <source>
        <dbReference type="EMBL" id="KAL0286046.1"/>
    </source>
</evidence>
<accession>A0AAW2IVZ5</accession>
<reference evidence="4" key="1">
    <citation type="submission" date="2020-06" db="EMBL/GenBank/DDBJ databases">
        <authorList>
            <person name="Li T."/>
            <person name="Hu X."/>
            <person name="Zhang T."/>
            <person name="Song X."/>
            <person name="Zhang H."/>
            <person name="Dai N."/>
            <person name="Sheng W."/>
            <person name="Hou X."/>
            <person name="Wei L."/>
        </authorList>
    </citation>
    <scope>NUCLEOTIDE SEQUENCE</scope>
    <source>
        <strain evidence="4">G01</strain>
        <tissue evidence="4">Leaf</tissue>
    </source>
</reference>
<dbReference type="InterPro" id="IPR025452">
    <property type="entry name" value="DUF4218"/>
</dbReference>
<dbReference type="InterPro" id="IPR025312">
    <property type="entry name" value="DUF4216"/>
</dbReference>
<reference evidence="4" key="2">
    <citation type="journal article" date="2024" name="Plant">
        <title>Genomic evolution and insights into agronomic trait innovations of Sesamum species.</title>
        <authorList>
            <person name="Miao H."/>
            <person name="Wang L."/>
            <person name="Qu L."/>
            <person name="Liu H."/>
            <person name="Sun Y."/>
            <person name="Le M."/>
            <person name="Wang Q."/>
            <person name="Wei S."/>
            <person name="Zheng Y."/>
            <person name="Lin W."/>
            <person name="Duan Y."/>
            <person name="Cao H."/>
            <person name="Xiong S."/>
            <person name="Wang X."/>
            <person name="Wei L."/>
            <person name="Li C."/>
            <person name="Ma Q."/>
            <person name="Ju M."/>
            <person name="Zhao R."/>
            <person name="Li G."/>
            <person name="Mu C."/>
            <person name="Tian Q."/>
            <person name="Mei H."/>
            <person name="Zhang T."/>
            <person name="Gao T."/>
            <person name="Zhang H."/>
        </authorList>
    </citation>
    <scope>NUCLEOTIDE SEQUENCE</scope>
    <source>
        <strain evidence="4">G01</strain>
    </source>
</reference>
<dbReference type="Pfam" id="PF13952">
    <property type="entry name" value="DUF4216"/>
    <property type="match status" value="1"/>
</dbReference>